<proteinExistence type="predicted"/>
<dbReference type="KEGG" id="tet:TTHERM_00378570"/>
<dbReference type="Pfam" id="PF07258">
    <property type="entry name" value="COMM_domain"/>
    <property type="match status" value="1"/>
</dbReference>
<dbReference type="InParanoid" id="Q23FG0"/>
<dbReference type="HOGENOM" id="CLU_1597626_0_0_1"/>
<evidence type="ECO:0000256" key="1">
    <source>
        <dbReference type="SAM" id="Coils"/>
    </source>
</evidence>
<dbReference type="Proteomes" id="UP000009168">
    <property type="component" value="Unassembled WGS sequence"/>
</dbReference>
<evidence type="ECO:0000259" key="2">
    <source>
        <dbReference type="PROSITE" id="PS51269"/>
    </source>
</evidence>
<evidence type="ECO:0000313" key="3">
    <source>
        <dbReference type="EMBL" id="EAR95193.2"/>
    </source>
</evidence>
<dbReference type="RefSeq" id="XP_001015438.2">
    <property type="nucleotide sequence ID" value="XM_001015438.3"/>
</dbReference>
<dbReference type="EMBL" id="GG662706">
    <property type="protein sequence ID" value="EAR95193.2"/>
    <property type="molecule type" value="Genomic_DNA"/>
</dbReference>
<dbReference type="OMA" id="GVLIMKY"/>
<reference evidence="4" key="1">
    <citation type="journal article" date="2006" name="PLoS Biol.">
        <title>Macronuclear genome sequence of the ciliate Tetrahymena thermophila, a model eukaryote.</title>
        <authorList>
            <person name="Eisen J.A."/>
            <person name="Coyne R.S."/>
            <person name="Wu M."/>
            <person name="Wu D."/>
            <person name="Thiagarajan M."/>
            <person name="Wortman J.R."/>
            <person name="Badger J.H."/>
            <person name="Ren Q."/>
            <person name="Amedeo P."/>
            <person name="Jones K.M."/>
            <person name="Tallon L.J."/>
            <person name="Delcher A.L."/>
            <person name="Salzberg S.L."/>
            <person name="Silva J.C."/>
            <person name="Haas B.J."/>
            <person name="Majoros W.H."/>
            <person name="Farzad M."/>
            <person name="Carlton J.M."/>
            <person name="Smith R.K. Jr."/>
            <person name="Garg J."/>
            <person name="Pearlman R.E."/>
            <person name="Karrer K.M."/>
            <person name="Sun L."/>
            <person name="Manning G."/>
            <person name="Elde N.C."/>
            <person name="Turkewitz A.P."/>
            <person name="Asai D.J."/>
            <person name="Wilkes D.E."/>
            <person name="Wang Y."/>
            <person name="Cai H."/>
            <person name="Collins K."/>
            <person name="Stewart B.A."/>
            <person name="Lee S.R."/>
            <person name="Wilamowska K."/>
            <person name="Weinberg Z."/>
            <person name="Ruzzo W.L."/>
            <person name="Wloga D."/>
            <person name="Gaertig J."/>
            <person name="Frankel J."/>
            <person name="Tsao C.-C."/>
            <person name="Gorovsky M.A."/>
            <person name="Keeling P.J."/>
            <person name="Waller R.F."/>
            <person name="Patron N.J."/>
            <person name="Cherry J.M."/>
            <person name="Stover N.A."/>
            <person name="Krieger C.J."/>
            <person name="del Toro C."/>
            <person name="Ryder H.F."/>
            <person name="Williamson S.C."/>
            <person name="Barbeau R.A."/>
            <person name="Hamilton E.P."/>
            <person name="Orias E."/>
        </authorList>
    </citation>
    <scope>NUCLEOTIDE SEQUENCE [LARGE SCALE GENOMIC DNA]</scope>
    <source>
        <strain evidence="4">SB210</strain>
    </source>
</reference>
<keyword evidence="1" id="KW-0175">Coiled coil</keyword>
<protein>
    <submittedName>
        <fullName evidence="3">HCaRG protein</fullName>
    </submittedName>
</protein>
<dbReference type="OrthoDB" id="286030at2759"/>
<dbReference type="PROSITE" id="PS51269">
    <property type="entry name" value="COMM"/>
    <property type="match status" value="1"/>
</dbReference>
<sequence length="180" mass="21707">MKPFFKAVLIINHTQNKDNIDFESLKQLAEEKNLIRDQNEFEEIVARFEDLCQVLIKKNPLTAEDFNDLLTKYEFDDDKSQKELYQVWEHEKENVYSYLIKKSGNFRKLDKIEWSLNNKFYTKKAKNLNEMTVVVSLKTSQYDNQNQRHITFEMNNKELQQLRDDLFRIEEEIIALNSQQ</sequence>
<dbReference type="GeneID" id="7830292"/>
<organism evidence="3 4">
    <name type="scientific">Tetrahymena thermophila (strain SB210)</name>
    <dbReference type="NCBI Taxonomy" id="312017"/>
    <lineage>
        <taxon>Eukaryota</taxon>
        <taxon>Sar</taxon>
        <taxon>Alveolata</taxon>
        <taxon>Ciliophora</taxon>
        <taxon>Intramacronucleata</taxon>
        <taxon>Oligohymenophorea</taxon>
        <taxon>Hymenostomatida</taxon>
        <taxon>Tetrahymenina</taxon>
        <taxon>Tetrahymenidae</taxon>
        <taxon>Tetrahymena</taxon>
    </lineage>
</organism>
<name>Q23FG0_TETTS</name>
<feature type="coiled-coil region" evidence="1">
    <location>
        <begin position="152"/>
        <end position="179"/>
    </location>
</feature>
<accession>Q23FG0</accession>
<dbReference type="eggNOG" id="ENOG502SZE2">
    <property type="taxonomic scope" value="Eukaryota"/>
</dbReference>
<evidence type="ECO:0000313" key="4">
    <source>
        <dbReference type="Proteomes" id="UP000009168"/>
    </source>
</evidence>
<dbReference type="AlphaFoldDB" id="Q23FG0"/>
<dbReference type="InterPro" id="IPR017920">
    <property type="entry name" value="COMM"/>
</dbReference>
<gene>
    <name evidence="3" type="ORF">TTHERM_00378570</name>
</gene>
<keyword evidence="4" id="KW-1185">Reference proteome</keyword>
<feature type="domain" description="COMM" evidence="2">
    <location>
        <begin position="108"/>
        <end position="177"/>
    </location>
</feature>